<dbReference type="Gene3D" id="2.30.110.10">
    <property type="entry name" value="Electron Transport, Fmn-binding Protein, Chain A"/>
    <property type="match status" value="1"/>
</dbReference>
<reference evidence="2 4" key="3">
    <citation type="submission" date="2016-10" db="EMBL/GenBank/DDBJ databases">
        <authorList>
            <person name="Varghese N."/>
            <person name="Submissions S."/>
        </authorList>
    </citation>
    <scope>NUCLEOTIDE SEQUENCE [LARGE SCALE GENOMIC DNA]</scope>
    <source>
        <strain evidence="2 4">CGMCC 1.6501</strain>
    </source>
</reference>
<dbReference type="GO" id="GO:0006508">
    <property type="term" value="P:proteolysis"/>
    <property type="evidence" value="ECO:0007669"/>
    <property type="project" value="UniProtKB-KW"/>
</dbReference>
<evidence type="ECO:0000313" key="1">
    <source>
        <dbReference type="EMBL" id="AKG75177.1"/>
    </source>
</evidence>
<dbReference type="KEGG" id="shv:AAT16_13890"/>
<dbReference type="GO" id="GO:0008233">
    <property type="term" value="F:peptidase activity"/>
    <property type="evidence" value="ECO:0007669"/>
    <property type="project" value="UniProtKB-KW"/>
</dbReference>
<dbReference type="Proteomes" id="UP000183090">
    <property type="component" value="Unassembled WGS sequence"/>
</dbReference>
<dbReference type="Proteomes" id="UP000034029">
    <property type="component" value="Chromosome"/>
</dbReference>
<dbReference type="PANTHER" id="PTHR35802:SF1">
    <property type="entry name" value="PROTEASE SYNTHASE AND SPORULATION PROTEIN PAI 2"/>
    <property type="match status" value="1"/>
</dbReference>
<dbReference type="PANTHER" id="PTHR35802">
    <property type="entry name" value="PROTEASE SYNTHASE AND SPORULATION PROTEIN PAI 2"/>
    <property type="match status" value="1"/>
</dbReference>
<dbReference type="RefSeq" id="WP_046791353.1">
    <property type="nucleotide sequence ID" value="NZ_CP011366.1"/>
</dbReference>
<dbReference type="AlphaFoldDB" id="A0A0F7HM42"/>
<name>A0A0F7HM42_9STAP</name>
<organism evidence="2 4">
    <name type="scientific">Salinicoccus halodurans</name>
    <dbReference type="NCBI Taxonomy" id="407035"/>
    <lineage>
        <taxon>Bacteria</taxon>
        <taxon>Bacillati</taxon>
        <taxon>Bacillota</taxon>
        <taxon>Bacilli</taxon>
        <taxon>Bacillales</taxon>
        <taxon>Staphylococcaceae</taxon>
        <taxon>Salinicoccus</taxon>
    </lineage>
</organism>
<dbReference type="OrthoDB" id="9794948at2"/>
<dbReference type="EMBL" id="FOTB01000003">
    <property type="protein sequence ID" value="SFK73196.1"/>
    <property type="molecule type" value="Genomic_DNA"/>
</dbReference>
<dbReference type="EMBL" id="CP011366">
    <property type="protein sequence ID" value="AKG75177.1"/>
    <property type="molecule type" value="Genomic_DNA"/>
</dbReference>
<reference evidence="3" key="2">
    <citation type="submission" date="2015-04" db="EMBL/GenBank/DDBJ databases">
        <title>Complete genome sequence of Salinicoccus halodurans strain H3B36, isolated from the Qaidam basin of China.</title>
        <authorList>
            <person name="Ma Y."/>
            <person name="Jiang K."/>
            <person name="Xue Y."/>
        </authorList>
    </citation>
    <scope>NUCLEOTIDE SEQUENCE [LARGE SCALE GENOMIC DNA]</scope>
    <source>
        <strain evidence="3">H3B36</strain>
    </source>
</reference>
<sequence>MFIPKHFEVTDMNEVRDFIRSNSFGTIITTDQGRPTATHLPLELNEIEGEYYITGHFAKANPQWKTLEEQKEVLIIYQGPHAYISSTWYEDENVSTWNYQSVHVYGTPSILDEDALKEDLKRLMHKYEGHKENGAVWENTSADTKKQINGIVGFKIKVEEVQAAYKLSQNRNEKDYKNVIDKLYEEKDPNAHKVADAMKKLR</sequence>
<proteinExistence type="predicted"/>
<evidence type="ECO:0000313" key="2">
    <source>
        <dbReference type="EMBL" id="SFK73196.1"/>
    </source>
</evidence>
<dbReference type="InterPro" id="IPR007396">
    <property type="entry name" value="TR_PAI2-type"/>
</dbReference>
<keyword evidence="1" id="KW-0645">Protease</keyword>
<evidence type="ECO:0000313" key="4">
    <source>
        <dbReference type="Proteomes" id="UP000183090"/>
    </source>
</evidence>
<dbReference type="InterPro" id="IPR012349">
    <property type="entry name" value="Split_barrel_FMN-bd"/>
</dbReference>
<dbReference type="PIRSF" id="PIRSF010372">
    <property type="entry name" value="PaiB"/>
    <property type="match status" value="1"/>
</dbReference>
<reference evidence="1 3" key="1">
    <citation type="journal article" date="2015" name="Int. J. Syst. Evol. Microbiol.">
        <title>Complete genome sequence of Salinicoccus halodurans H3B36, isolated from the Qaidam Basin in China.</title>
        <authorList>
            <person name="Jiang K."/>
            <person name="Xue Y."/>
            <person name="Ma Y."/>
        </authorList>
    </citation>
    <scope>NUCLEOTIDE SEQUENCE [LARGE SCALE GENOMIC DNA]</scope>
    <source>
        <strain evidence="1 3">H3B36</strain>
    </source>
</reference>
<accession>A0A0F7HM42</accession>
<gene>
    <name evidence="1" type="ORF">AAT16_13890</name>
    <name evidence="2" type="ORF">SAMN05216235_1350</name>
</gene>
<keyword evidence="1" id="KW-0378">Hydrolase</keyword>
<dbReference type="SUPFAM" id="SSF50475">
    <property type="entry name" value="FMN-binding split barrel"/>
    <property type="match status" value="1"/>
</dbReference>
<dbReference type="Pfam" id="PF04299">
    <property type="entry name" value="FMN_bind_2"/>
    <property type="match status" value="1"/>
</dbReference>
<keyword evidence="3" id="KW-1185">Reference proteome</keyword>
<evidence type="ECO:0000313" key="3">
    <source>
        <dbReference type="Proteomes" id="UP000034029"/>
    </source>
</evidence>
<protein>
    <submittedName>
        <fullName evidence="2">Negative transcriptional regulator, PaiB family</fullName>
    </submittedName>
    <submittedName>
        <fullName evidence="1">Protease</fullName>
    </submittedName>
</protein>